<dbReference type="EMBL" id="JABRWJ010000004">
    <property type="protein sequence ID" value="NRF67869.1"/>
    <property type="molecule type" value="Genomic_DNA"/>
</dbReference>
<keyword evidence="1" id="KW-0812">Transmembrane</keyword>
<evidence type="ECO:0000256" key="1">
    <source>
        <dbReference type="SAM" id="Phobius"/>
    </source>
</evidence>
<feature type="transmembrane region" description="Helical" evidence="1">
    <location>
        <begin position="48"/>
        <end position="67"/>
    </location>
</feature>
<keyword evidence="1" id="KW-1133">Transmembrane helix</keyword>
<dbReference type="Pfam" id="PF09980">
    <property type="entry name" value="DUF2214"/>
    <property type="match status" value="1"/>
</dbReference>
<dbReference type="Proteomes" id="UP000737171">
    <property type="component" value="Unassembled WGS sequence"/>
</dbReference>
<proteinExistence type="predicted"/>
<keyword evidence="1" id="KW-0472">Membrane</keyword>
<feature type="transmembrane region" description="Helical" evidence="1">
    <location>
        <begin position="126"/>
        <end position="148"/>
    </location>
</feature>
<reference evidence="2 3" key="1">
    <citation type="submission" date="2020-05" db="EMBL/GenBank/DDBJ databases">
        <title>Aquincola sp. isolate from soil.</title>
        <authorList>
            <person name="Han J."/>
            <person name="Kim D.-U."/>
        </authorList>
    </citation>
    <scope>NUCLEOTIDE SEQUENCE [LARGE SCALE GENOMIC DNA]</scope>
    <source>
        <strain evidence="2 3">S2</strain>
    </source>
</reference>
<name>A0ABX2EH07_9BURK</name>
<feature type="transmembrane region" description="Helical" evidence="1">
    <location>
        <begin position="79"/>
        <end position="98"/>
    </location>
</feature>
<evidence type="ECO:0000313" key="2">
    <source>
        <dbReference type="EMBL" id="NRF67869.1"/>
    </source>
</evidence>
<sequence length="153" mass="16651">MLFDSLLAYAHFVALIGTASLLVAELLLARPNLRADALLRLQRIDATYAAFAVATLATGALRIFFGLKGSAYYLSNPVFHAKFGLFVLVGLLSIPPTLRFIQWAKAARADAGFTPPADALKRVRRWLLIEVHLLALIPLLATLMAHGITGRRG</sequence>
<keyword evidence="3" id="KW-1185">Reference proteome</keyword>
<dbReference type="InterPro" id="IPR018706">
    <property type="entry name" value="DUF2214_membrane"/>
</dbReference>
<organism evidence="2 3">
    <name type="scientific">Pseudaquabacterium terrae</name>
    <dbReference type="NCBI Taxonomy" id="2732868"/>
    <lineage>
        <taxon>Bacteria</taxon>
        <taxon>Pseudomonadati</taxon>
        <taxon>Pseudomonadota</taxon>
        <taxon>Betaproteobacteria</taxon>
        <taxon>Burkholderiales</taxon>
        <taxon>Sphaerotilaceae</taxon>
        <taxon>Pseudaquabacterium</taxon>
    </lineage>
</organism>
<accession>A0ABX2EH07</accession>
<feature type="transmembrane region" description="Helical" evidence="1">
    <location>
        <begin position="6"/>
        <end position="28"/>
    </location>
</feature>
<protein>
    <submittedName>
        <fullName evidence="2">DUF2214 family protein</fullName>
    </submittedName>
</protein>
<comment type="caution">
    <text evidence="2">The sequence shown here is derived from an EMBL/GenBank/DDBJ whole genome shotgun (WGS) entry which is preliminary data.</text>
</comment>
<evidence type="ECO:0000313" key="3">
    <source>
        <dbReference type="Proteomes" id="UP000737171"/>
    </source>
</evidence>
<gene>
    <name evidence="2" type="ORF">HLB44_12820</name>
</gene>